<evidence type="ECO:0000313" key="3">
    <source>
        <dbReference type="Proteomes" id="UP000001730"/>
    </source>
</evidence>
<dbReference type="Pfam" id="PF00271">
    <property type="entry name" value="Helicase_C"/>
    <property type="match status" value="1"/>
</dbReference>
<evidence type="ECO:0000259" key="1">
    <source>
        <dbReference type="SMART" id="SM00487"/>
    </source>
</evidence>
<dbReference type="InterPro" id="IPR001650">
    <property type="entry name" value="Helicase_C-like"/>
</dbReference>
<proteinExistence type="predicted"/>
<dbReference type="HOGENOM" id="CLU_020861_0_0_6"/>
<dbReference type="PANTHER" id="PTHR47396:SF1">
    <property type="entry name" value="ATP-DEPENDENT HELICASE IRC3-RELATED"/>
    <property type="match status" value="1"/>
</dbReference>
<dbReference type="InterPro" id="IPR014001">
    <property type="entry name" value="Helicase_ATP-bd"/>
</dbReference>
<dbReference type="GO" id="GO:0016787">
    <property type="term" value="F:hydrolase activity"/>
    <property type="evidence" value="ECO:0007669"/>
    <property type="project" value="InterPro"/>
</dbReference>
<accession>B6EID6</accession>
<dbReference type="SUPFAM" id="SSF52540">
    <property type="entry name" value="P-loop containing nucleoside triphosphate hydrolases"/>
    <property type="match status" value="2"/>
</dbReference>
<dbReference type="InterPro" id="IPR006935">
    <property type="entry name" value="Helicase/UvrB_N"/>
</dbReference>
<dbReference type="eggNOG" id="COG1061">
    <property type="taxonomic scope" value="Bacteria"/>
</dbReference>
<gene>
    <name evidence="2" type="ordered locus">VSAL_I0962</name>
</gene>
<dbReference type="InterPro" id="IPR027417">
    <property type="entry name" value="P-loop_NTPase"/>
</dbReference>
<reference evidence="2 3" key="1">
    <citation type="journal article" date="2008" name="BMC Genomics">
        <title>The genome sequence of the fish pathogen Aliivibrio salmonicida strain LFI1238 shows extensive evidence of gene decay.</title>
        <authorList>
            <person name="Hjerde E."/>
            <person name="Lorentzen M.S."/>
            <person name="Holden M.T."/>
            <person name="Seeger K."/>
            <person name="Paulsen S."/>
            <person name="Bason N."/>
            <person name="Churcher C."/>
            <person name="Harris D."/>
            <person name="Norbertczak H."/>
            <person name="Quail M.A."/>
            <person name="Sanders S."/>
            <person name="Thurston S."/>
            <person name="Parkhill J."/>
            <person name="Willassen N.P."/>
            <person name="Thomson N.R."/>
        </authorList>
    </citation>
    <scope>NUCLEOTIDE SEQUENCE [LARGE SCALE GENOMIC DNA]</scope>
    <source>
        <strain evidence="2 3">LFI1238</strain>
    </source>
</reference>
<dbReference type="Proteomes" id="UP000001730">
    <property type="component" value="Chromosome 1"/>
</dbReference>
<dbReference type="AlphaFoldDB" id="B6EID6"/>
<dbReference type="GO" id="GO:0005524">
    <property type="term" value="F:ATP binding"/>
    <property type="evidence" value="ECO:0007669"/>
    <property type="project" value="InterPro"/>
</dbReference>
<name>B6EID6_ALISL</name>
<dbReference type="GO" id="GO:0005829">
    <property type="term" value="C:cytosol"/>
    <property type="evidence" value="ECO:0007669"/>
    <property type="project" value="TreeGrafter"/>
</dbReference>
<organism evidence="2 3">
    <name type="scientific">Aliivibrio salmonicida (strain LFI1238)</name>
    <name type="common">Vibrio salmonicida (strain LFI1238)</name>
    <dbReference type="NCBI Taxonomy" id="316275"/>
    <lineage>
        <taxon>Bacteria</taxon>
        <taxon>Pseudomonadati</taxon>
        <taxon>Pseudomonadota</taxon>
        <taxon>Gammaproteobacteria</taxon>
        <taxon>Vibrionales</taxon>
        <taxon>Vibrionaceae</taxon>
        <taxon>Aliivibrio</taxon>
    </lineage>
</organism>
<dbReference type="InterPro" id="IPR050742">
    <property type="entry name" value="Helicase_Restrict-Modif_Enz"/>
</dbReference>
<dbReference type="GO" id="GO:0003677">
    <property type="term" value="F:DNA binding"/>
    <property type="evidence" value="ECO:0007669"/>
    <property type="project" value="InterPro"/>
</dbReference>
<evidence type="ECO:0000313" key="2">
    <source>
        <dbReference type="EMBL" id="CAQ78647.1"/>
    </source>
</evidence>
<feature type="domain" description="Helicase ATP-binding" evidence="1">
    <location>
        <begin position="1"/>
        <end position="187"/>
    </location>
</feature>
<dbReference type="Pfam" id="PF04851">
    <property type="entry name" value="ResIII"/>
    <property type="match status" value="1"/>
</dbReference>
<protein>
    <submittedName>
        <fullName evidence="2">Type III restriction enzyme</fullName>
    </submittedName>
</protein>
<dbReference type="KEGG" id="vsa:VSAL_I0962"/>
<sequence>MMPLRQWQAECVKLTLERYDSGHQHFLCLATPGAGKSVMAAEVAFSLFKGNKIDFVLCFSPSTAISQGLEQTFTSRLNCRFDGIIGALGASYTYQNLQFFDDKFWELIKKNRVLVVFDEIHHCAGSSLKDANSWGEKIIENIQFQATYTLALSGTPWRSDKAPICLSNYINPNNEIECNYVYGLNQAISDGVCRSPKIVLVDNEKITLKSSKSEAKSFTCINDFLNDSFGSYQTLINDEKCMMYLLEKGIEKLEKIRKNKKNAAGLVVASSVEHAIRLFSILSNEFKKDTVLVTYKHNDPTSTINHFRHSEAEWIVSVGMVSEGTDIPRLQVCCHLSRVKTELYFRQVLGRILRVNNGDNQEAWLYTFAEPNLVEYAHRIDQEIPEQNLIFCEDMDVAVFTPLEPKENDSKGLISDIRIGLGEWCPLNEKSSEFPFTGVSNYLEESDEHYFDIVGSFRQQIVDVFR</sequence>
<dbReference type="Gene3D" id="3.40.50.300">
    <property type="entry name" value="P-loop containing nucleotide triphosphate hydrolases"/>
    <property type="match status" value="2"/>
</dbReference>
<dbReference type="PANTHER" id="PTHR47396">
    <property type="entry name" value="TYPE I RESTRICTION ENZYME ECOKI R PROTEIN"/>
    <property type="match status" value="1"/>
</dbReference>
<dbReference type="RefSeq" id="WP_012549730.1">
    <property type="nucleotide sequence ID" value="NC_011312.1"/>
</dbReference>
<keyword evidence="3" id="KW-1185">Reference proteome</keyword>
<dbReference type="EMBL" id="FM178379">
    <property type="protein sequence ID" value="CAQ78647.1"/>
    <property type="molecule type" value="Genomic_DNA"/>
</dbReference>
<dbReference type="SMART" id="SM00487">
    <property type="entry name" value="DEXDc"/>
    <property type="match status" value="1"/>
</dbReference>